<evidence type="ECO:0000313" key="3">
    <source>
        <dbReference type="Proteomes" id="UP000075809"/>
    </source>
</evidence>
<accession>A0A151WGD1</accession>
<dbReference type="Proteomes" id="UP000075809">
    <property type="component" value="Unassembled WGS sequence"/>
</dbReference>
<evidence type="ECO:0000256" key="1">
    <source>
        <dbReference type="SAM" id="MobiDB-lite"/>
    </source>
</evidence>
<proteinExistence type="predicted"/>
<protein>
    <submittedName>
        <fullName evidence="2">Uncharacterized protein</fullName>
    </submittedName>
</protein>
<dbReference type="STRING" id="64791.A0A151WGD1"/>
<feature type="region of interest" description="Disordered" evidence="1">
    <location>
        <begin position="193"/>
        <end position="223"/>
    </location>
</feature>
<feature type="non-terminal residue" evidence="2">
    <location>
        <position position="1"/>
    </location>
</feature>
<gene>
    <name evidence="2" type="ORF">ALC60_14159</name>
</gene>
<name>A0A151WGD1_9HYME</name>
<feature type="compositionally biased region" description="Basic and acidic residues" evidence="1">
    <location>
        <begin position="193"/>
        <end position="203"/>
    </location>
</feature>
<keyword evidence="3" id="KW-1185">Reference proteome</keyword>
<dbReference type="AlphaFoldDB" id="A0A151WGD1"/>
<reference evidence="2 3" key="1">
    <citation type="submission" date="2015-09" db="EMBL/GenBank/DDBJ databases">
        <title>Trachymyrmex zeteki WGS genome.</title>
        <authorList>
            <person name="Nygaard S."/>
            <person name="Hu H."/>
            <person name="Boomsma J."/>
            <person name="Zhang G."/>
        </authorList>
    </citation>
    <scope>NUCLEOTIDE SEQUENCE [LARGE SCALE GENOMIC DNA]</scope>
    <source>
        <strain evidence="2">Tzet28-1</strain>
        <tissue evidence="2">Whole body</tissue>
    </source>
</reference>
<sequence length="324" mass="36805">VSVSHSAKLSHTVGKSWLFSLKSCNSVANVTYSVVPHAEKLLGDITASVGTVENARDRSSRERVTDAYAPPGIYVGVVKTEMKEKELNKERMLRNAIERSSMARGIPLHQRDQRGRESARVRKKRLRVCECEVLARVRARVKARARVRVHGPARERPPGIRSIGCARARGESRVSVIDHLLSDEHDNRRLIDATVRDHNREKSQGAPKPYEISPSYPRESQNGIELNGNGNGSVDSGARNHHVTARQMFPTSFREIPPPSSTFKKNRCRRRQQMILKDKRRKPSKEDFAPRNRSKVKSHTIMCVRLIFCFIIHVSRSVIERRNS</sequence>
<organism evidence="2 3">
    <name type="scientific">Mycetomoellerius zeteki</name>
    <dbReference type="NCBI Taxonomy" id="64791"/>
    <lineage>
        <taxon>Eukaryota</taxon>
        <taxon>Metazoa</taxon>
        <taxon>Ecdysozoa</taxon>
        <taxon>Arthropoda</taxon>
        <taxon>Hexapoda</taxon>
        <taxon>Insecta</taxon>
        <taxon>Pterygota</taxon>
        <taxon>Neoptera</taxon>
        <taxon>Endopterygota</taxon>
        <taxon>Hymenoptera</taxon>
        <taxon>Apocrita</taxon>
        <taxon>Aculeata</taxon>
        <taxon>Formicoidea</taxon>
        <taxon>Formicidae</taxon>
        <taxon>Myrmicinae</taxon>
        <taxon>Mycetomoellerius</taxon>
    </lineage>
</organism>
<evidence type="ECO:0000313" key="2">
    <source>
        <dbReference type="EMBL" id="KYQ46868.1"/>
    </source>
</evidence>
<dbReference type="EMBL" id="KQ983185">
    <property type="protein sequence ID" value="KYQ46868.1"/>
    <property type="molecule type" value="Genomic_DNA"/>
</dbReference>